<dbReference type="RefSeq" id="WP_275780111.1">
    <property type="nucleotide sequence ID" value="NZ_BAABDE010000016.1"/>
</dbReference>
<proteinExistence type="predicted"/>
<protein>
    <recommendedName>
        <fullName evidence="2">HTH cro/C1-type domain-containing protein</fullName>
    </recommendedName>
</protein>
<evidence type="ECO:0000313" key="4">
    <source>
        <dbReference type="Proteomes" id="UP001501009"/>
    </source>
</evidence>
<dbReference type="Gene3D" id="1.10.260.40">
    <property type="entry name" value="lambda repressor-like DNA-binding domains"/>
    <property type="match status" value="1"/>
</dbReference>
<evidence type="ECO:0000259" key="2">
    <source>
        <dbReference type="PROSITE" id="PS50943"/>
    </source>
</evidence>
<feature type="region of interest" description="Disordered" evidence="1">
    <location>
        <begin position="143"/>
        <end position="168"/>
    </location>
</feature>
<sequence>MAGTSPRYDSCRYCQERFTQRSGPGRKREYCSIDCRRKEQRKRDGRLERQEHSALPLGRRIAEDLQALAAALLEAEYDGRPVKELLRCADEVAREVDYYRAAAVQDARNQGVSWEQVAEAARVSATTARTRWPESRVKERLKRRAGERAAVRQPSAPLMPGPGDTEGKALSQAAERASVKLGSALSYLHRASGLTVREVADQTSLSPSYISRIFSGERTPTWPVVCTLAELFDGDPAELSALFESAHGLVPPGRHAIPDAVARLQAALRGLHLAAGRPQFGVVRRAARGALSTQAISEILGGEMIPGWEQTAALVTALGGWPADVRPLWEAVHYTFLLCLDPPEGPGQPPAARSESP</sequence>
<evidence type="ECO:0000313" key="3">
    <source>
        <dbReference type="EMBL" id="GAA3798115.1"/>
    </source>
</evidence>
<dbReference type="InterPro" id="IPR001387">
    <property type="entry name" value="Cro/C1-type_HTH"/>
</dbReference>
<reference evidence="4" key="1">
    <citation type="journal article" date="2019" name="Int. J. Syst. Evol. Microbiol.">
        <title>The Global Catalogue of Microorganisms (GCM) 10K type strain sequencing project: providing services to taxonomists for standard genome sequencing and annotation.</title>
        <authorList>
            <consortium name="The Broad Institute Genomics Platform"/>
            <consortium name="The Broad Institute Genome Sequencing Center for Infectious Disease"/>
            <person name="Wu L."/>
            <person name="Ma J."/>
        </authorList>
    </citation>
    <scope>NUCLEOTIDE SEQUENCE [LARGE SCALE GENOMIC DNA]</scope>
    <source>
        <strain evidence="4">JCM 17138</strain>
    </source>
</reference>
<dbReference type="EMBL" id="BAABDE010000016">
    <property type="protein sequence ID" value="GAA3798115.1"/>
    <property type="molecule type" value="Genomic_DNA"/>
</dbReference>
<comment type="caution">
    <text evidence="3">The sequence shown here is derived from an EMBL/GenBank/DDBJ whole genome shotgun (WGS) entry which is preliminary data.</text>
</comment>
<dbReference type="InterPro" id="IPR010982">
    <property type="entry name" value="Lambda_DNA-bd_dom_sf"/>
</dbReference>
<gene>
    <name evidence="3" type="ORF">GCM10022403_034970</name>
</gene>
<dbReference type="PROSITE" id="PS50943">
    <property type="entry name" value="HTH_CROC1"/>
    <property type="match status" value="1"/>
</dbReference>
<name>A0ABP7HKY3_9ACTN</name>
<dbReference type="SMART" id="SM00530">
    <property type="entry name" value="HTH_XRE"/>
    <property type="match status" value="1"/>
</dbReference>
<evidence type="ECO:0000256" key="1">
    <source>
        <dbReference type="SAM" id="MobiDB-lite"/>
    </source>
</evidence>
<keyword evidence="4" id="KW-1185">Reference proteome</keyword>
<organism evidence="3 4">
    <name type="scientific">Streptomyces coacervatus</name>
    <dbReference type="NCBI Taxonomy" id="647381"/>
    <lineage>
        <taxon>Bacteria</taxon>
        <taxon>Bacillati</taxon>
        <taxon>Actinomycetota</taxon>
        <taxon>Actinomycetes</taxon>
        <taxon>Kitasatosporales</taxon>
        <taxon>Streptomycetaceae</taxon>
        <taxon>Streptomyces</taxon>
    </lineage>
</organism>
<dbReference type="SUPFAM" id="SSF47413">
    <property type="entry name" value="lambda repressor-like DNA-binding domains"/>
    <property type="match status" value="1"/>
</dbReference>
<dbReference type="CDD" id="cd00093">
    <property type="entry name" value="HTH_XRE"/>
    <property type="match status" value="1"/>
</dbReference>
<accession>A0ABP7HKY3</accession>
<dbReference type="Proteomes" id="UP001501009">
    <property type="component" value="Unassembled WGS sequence"/>
</dbReference>
<dbReference type="Pfam" id="PF13560">
    <property type="entry name" value="HTH_31"/>
    <property type="match status" value="1"/>
</dbReference>
<feature type="domain" description="HTH cro/C1-type" evidence="2">
    <location>
        <begin position="193"/>
        <end position="239"/>
    </location>
</feature>